<reference evidence="2" key="1">
    <citation type="journal article" date="2009" name="PLoS Genet.">
        <title>Sequencing, mapping, and analysis of 27,455 maize full-length cDNAs.</title>
        <authorList>
            <person name="Soderlund C."/>
            <person name="Descour A."/>
            <person name="Kudrna D."/>
            <person name="Bomhoff M."/>
            <person name="Boyd L."/>
            <person name="Currie J."/>
            <person name="Angelova A."/>
            <person name="Collura K."/>
            <person name="Wissotski M."/>
            <person name="Ashley E."/>
            <person name="Morrow D."/>
            <person name="Fernandes J."/>
            <person name="Walbot V."/>
            <person name="Yu Y."/>
        </authorList>
    </citation>
    <scope>NUCLEOTIDE SEQUENCE</scope>
    <source>
        <strain evidence="2">B73</strain>
    </source>
</reference>
<evidence type="ECO:0000256" key="1">
    <source>
        <dbReference type="SAM" id="MobiDB-lite"/>
    </source>
</evidence>
<name>C4J067_MAIZE</name>
<feature type="region of interest" description="Disordered" evidence="1">
    <location>
        <begin position="1"/>
        <end position="42"/>
    </location>
</feature>
<organism evidence="2">
    <name type="scientific">Zea mays</name>
    <name type="common">Maize</name>
    <dbReference type="NCBI Taxonomy" id="4577"/>
    <lineage>
        <taxon>Eukaryota</taxon>
        <taxon>Viridiplantae</taxon>
        <taxon>Streptophyta</taxon>
        <taxon>Embryophyta</taxon>
        <taxon>Tracheophyta</taxon>
        <taxon>Spermatophyta</taxon>
        <taxon>Magnoliopsida</taxon>
        <taxon>Liliopsida</taxon>
        <taxon>Poales</taxon>
        <taxon>Poaceae</taxon>
        <taxon>PACMAD clade</taxon>
        <taxon>Panicoideae</taxon>
        <taxon>Andropogonodae</taxon>
        <taxon>Andropogoneae</taxon>
        <taxon>Tripsacinae</taxon>
        <taxon>Zea</taxon>
    </lineage>
</organism>
<accession>C4J067</accession>
<dbReference type="AlphaFoldDB" id="C4J067"/>
<sequence length="65" mass="7205">MNPKKSKSHSDWRTPARIEGGTSSQAGCYKRKKGKSTDFGRTRRTALLSLLSIGISKTKLPQNNK</sequence>
<protein>
    <submittedName>
        <fullName evidence="2">Uncharacterized protein</fullName>
    </submittedName>
</protein>
<dbReference type="EMBL" id="BT084214">
    <property type="protein sequence ID" value="ACR34567.1"/>
    <property type="molecule type" value="mRNA"/>
</dbReference>
<reference evidence="2" key="2">
    <citation type="submission" date="2012-06" db="EMBL/GenBank/DDBJ databases">
        <authorList>
            <person name="Yu Y."/>
            <person name="Currie J."/>
            <person name="Lomeli R."/>
            <person name="Angelova A."/>
            <person name="Collura K."/>
            <person name="Wissotski M."/>
            <person name="Campos D."/>
            <person name="Kudrna D."/>
            <person name="Golser W."/>
            <person name="Ashely E."/>
            <person name="Descour A."/>
            <person name="Fernandes J."/>
            <person name="Soderlund C."/>
            <person name="Walbot V."/>
        </authorList>
    </citation>
    <scope>NUCLEOTIDE SEQUENCE</scope>
    <source>
        <strain evidence="2">B73</strain>
    </source>
</reference>
<evidence type="ECO:0000313" key="2">
    <source>
        <dbReference type="EMBL" id="ACR34567.1"/>
    </source>
</evidence>
<proteinExistence type="evidence at transcript level"/>